<evidence type="ECO:0000313" key="1">
    <source>
        <dbReference type="EMBL" id="RAP73427.1"/>
    </source>
</evidence>
<gene>
    <name evidence="1" type="ORF">DL346_27375</name>
</gene>
<keyword evidence="2" id="KW-1185">Reference proteome</keyword>
<dbReference type="OrthoDB" id="583431at2"/>
<dbReference type="RefSeq" id="WP_112885568.1">
    <property type="nucleotide sequence ID" value="NZ_QLUW01000007.1"/>
</dbReference>
<dbReference type="EMBL" id="QLUW01000007">
    <property type="protein sequence ID" value="RAP73427.1"/>
    <property type="molecule type" value="Genomic_DNA"/>
</dbReference>
<evidence type="ECO:0000313" key="2">
    <source>
        <dbReference type="Proteomes" id="UP000249260"/>
    </source>
</evidence>
<organism evidence="1 2">
    <name type="scientific">Paenibacillus montanisoli</name>
    <dbReference type="NCBI Taxonomy" id="2081970"/>
    <lineage>
        <taxon>Bacteria</taxon>
        <taxon>Bacillati</taxon>
        <taxon>Bacillota</taxon>
        <taxon>Bacilli</taxon>
        <taxon>Bacillales</taxon>
        <taxon>Paenibacillaceae</taxon>
        <taxon>Paenibacillus</taxon>
    </lineage>
</organism>
<name>A0A328TS52_9BACL</name>
<sequence>MEAVSPIIVAPCGNMDQVMDEMGRRLERLQHRKDRRIVFHRVYLLMTREMKRRLNGGYFHDAQWMERVLVRFAKYYFAAMDDRDAGRPCAPAWELAFRQARSESSFVLQDALLGINAHINNDLAMVLHGILLEDQAWPDARMMFERRKDHDQINEVLGELVDQVQDELGRHYARFIRPIDRILGRQDEKLSGCILAHCRTMVWLYTEQLLNAENDRERESIRHRIEREAFGLGRQVVDVPAFRMLRVFAPITRRFRWF</sequence>
<dbReference type="InterPro" id="IPR046037">
    <property type="entry name" value="DUF5995"/>
</dbReference>
<reference evidence="1 2" key="1">
    <citation type="submission" date="2018-06" db="EMBL/GenBank/DDBJ databases">
        <title>Paenibacillus montanisoli sp. nov., isolated from mountain area soil.</title>
        <authorList>
            <person name="Wu M."/>
        </authorList>
    </citation>
    <scope>NUCLEOTIDE SEQUENCE [LARGE SCALE GENOMIC DNA]</scope>
    <source>
        <strain evidence="1 2">RA17</strain>
    </source>
</reference>
<dbReference type="AlphaFoldDB" id="A0A328TS52"/>
<accession>A0A328TS52</accession>
<dbReference type="Proteomes" id="UP000249260">
    <property type="component" value="Unassembled WGS sequence"/>
</dbReference>
<dbReference type="Pfam" id="PF19458">
    <property type="entry name" value="DUF5995"/>
    <property type="match status" value="1"/>
</dbReference>
<comment type="caution">
    <text evidence="1">The sequence shown here is derived from an EMBL/GenBank/DDBJ whole genome shotgun (WGS) entry which is preliminary data.</text>
</comment>
<protein>
    <submittedName>
        <fullName evidence="1">Uncharacterized protein</fullName>
    </submittedName>
</protein>
<proteinExistence type="predicted"/>